<dbReference type="PANTHER" id="PTHR42742">
    <property type="entry name" value="TRANSCRIPTIONAL REPRESSOR MPRA"/>
    <property type="match status" value="1"/>
</dbReference>
<dbReference type="InterPro" id="IPR011051">
    <property type="entry name" value="RmlC_Cupin_sf"/>
</dbReference>
<dbReference type="Proteomes" id="UP000533598">
    <property type="component" value="Unassembled WGS sequence"/>
</dbReference>
<dbReference type="GO" id="GO:0046872">
    <property type="term" value="F:metal ion binding"/>
    <property type="evidence" value="ECO:0007669"/>
    <property type="project" value="UniProtKB-KW"/>
</dbReference>
<keyword evidence="1" id="KW-0479">Metal-binding</keyword>
<dbReference type="Gene3D" id="2.60.120.10">
    <property type="entry name" value="Jelly Rolls"/>
    <property type="match status" value="2"/>
</dbReference>
<dbReference type="AlphaFoldDB" id="A0A7W7CJS5"/>
<dbReference type="SUPFAM" id="SSF51182">
    <property type="entry name" value="RmlC-like cupins"/>
    <property type="match status" value="1"/>
</dbReference>
<keyword evidence="4" id="KW-1185">Reference proteome</keyword>
<name>A0A7W7CJS5_9PSEU</name>
<dbReference type="EMBL" id="JACHMH010000001">
    <property type="protein sequence ID" value="MBB4682262.1"/>
    <property type="molecule type" value="Genomic_DNA"/>
</dbReference>
<dbReference type="InterPro" id="IPR014710">
    <property type="entry name" value="RmlC-like_jellyroll"/>
</dbReference>
<dbReference type="CDD" id="cd07010">
    <property type="entry name" value="cupin_PMI_type_I_N_bac"/>
    <property type="match status" value="1"/>
</dbReference>
<dbReference type="EC" id="5.3.1.8" evidence="3"/>
<evidence type="ECO:0000313" key="4">
    <source>
        <dbReference type="Proteomes" id="UP000533598"/>
    </source>
</evidence>
<dbReference type="PANTHER" id="PTHR42742:SF3">
    <property type="entry name" value="FRUCTOKINASE"/>
    <property type="match status" value="1"/>
</dbReference>
<evidence type="ECO:0000256" key="2">
    <source>
        <dbReference type="ARBA" id="ARBA00022833"/>
    </source>
</evidence>
<comment type="caution">
    <text evidence="3">The sequence shown here is derived from an EMBL/GenBank/DDBJ whole genome shotgun (WGS) entry which is preliminary data.</text>
</comment>
<gene>
    <name evidence="3" type="ORF">HNR67_008380</name>
</gene>
<dbReference type="InterPro" id="IPR051804">
    <property type="entry name" value="Carb_Metab_Reg_Kinase/Isom"/>
</dbReference>
<sequence>MKPVLLEANQPERFYRGGAAIAELRGAVNAAEWGPEDWVASTTTLFGQHTAGLAALPGGELLRSAIEAAPEAWLGAEHVAEFGANPALLVKLLDAGQRLPVHCHPSDSFAASHLDCRFGKTEAWVVVGTTGADPVVYVGFREGVDEATVAAWVASQDTSTMLHALNEVPVKAGDTVFVPAGLPHAIGAGVFIVELQQPTDFSVLLEWTGFAEEGDSSVHLGLGFEAALGCVDRSGWAAKRLDGLVRHTADQRGPSVDLLGEQSLEFFRADRVHTESPVEFDPGFAVLVALEGSGGLSTQTGGSLELVRGNTVVLPHAAGSCRVDGDLVLVRCRPPIVGGSTS</sequence>
<keyword evidence="3" id="KW-0413">Isomerase</keyword>
<accession>A0A7W7CJS5</accession>
<proteinExistence type="predicted"/>
<dbReference type="GO" id="GO:0004476">
    <property type="term" value="F:mannose-6-phosphate isomerase activity"/>
    <property type="evidence" value="ECO:0007669"/>
    <property type="project" value="UniProtKB-EC"/>
</dbReference>
<keyword evidence="2" id="KW-0862">Zinc</keyword>
<protein>
    <submittedName>
        <fullName evidence="3">Mannose-6-phosphate isomerase</fullName>
        <ecNumber evidence="3">5.3.1.8</ecNumber>
    </submittedName>
</protein>
<evidence type="ECO:0000313" key="3">
    <source>
        <dbReference type="EMBL" id="MBB4682262.1"/>
    </source>
</evidence>
<evidence type="ECO:0000256" key="1">
    <source>
        <dbReference type="ARBA" id="ARBA00022723"/>
    </source>
</evidence>
<reference evidence="3 4" key="1">
    <citation type="submission" date="2020-08" db="EMBL/GenBank/DDBJ databases">
        <title>Sequencing the genomes of 1000 actinobacteria strains.</title>
        <authorList>
            <person name="Klenk H.-P."/>
        </authorList>
    </citation>
    <scope>NUCLEOTIDE SEQUENCE [LARGE SCALE GENOMIC DNA]</scope>
    <source>
        <strain evidence="3 4">DSM 44230</strain>
    </source>
</reference>
<organism evidence="3 4">
    <name type="scientific">Crossiella cryophila</name>
    <dbReference type="NCBI Taxonomy" id="43355"/>
    <lineage>
        <taxon>Bacteria</taxon>
        <taxon>Bacillati</taxon>
        <taxon>Actinomycetota</taxon>
        <taxon>Actinomycetes</taxon>
        <taxon>Pseudonocardiales</taxon>
        <taxon>Pseudonocardiaceae</taxon>
        <taxon>Crossiella</taxon>
    </lineage>
</organism>
<dbReference type="RefSeq" id="WP_185009422.1">
    <property type="nucleotide sequence ID" value="NZ_BAAAUI010000007.1"/>
</dbReference>